<comment type="similarity">
    <text evidence="1">Belongs to the multicopper oxidase family.</text>
</comment>
<organism evidence="4 5">
    <name type="scientific">Wenjunlia tyrosinilytica</name>
    <dbReference type="NCBI Taxonomy" id="1544741"/>
    <lineage>
        <taxon>Bacteria</taxon>
        <taxon>Bacillati</taxon>
        <taxon>Actinomycetota</taxon>
        <taxon>Actinomycetes</taxon>
        <taxon>Kitasatosporales</taxon>
        <taxon>Streptomycetaceae</taxon>
        <taxon>Wenjunlia</taxon>
    </lineage>
</organism>
<dbReference type="GO" id="GO:0005507">
    <property type="term" value="F:copper ion binding"/>
    <property type="evidence" value="ECO:0007669"/>
    <property type="project" value="InterPro"/>
</dbReference>
<keyword evidence="5" id="KW-1185">Reference proteome</keyword>
<dbReference type="GO" id="GO:0016491">
    <property type="term" value="F:oxidoreductase activity"/>
    <property type="evidence" value="ECO:0007669"/>
    <property type="project" value="InterPro"/>
</dbReference>
<dbReference type="AlphaFoldDB" id="A0A917ZP24"/>
<name>A0A917ZP24_9ACTN</name>
<evidence type="ECO:0000259" key="3">
    <source>
        <dbReference type="Pfam" id="PF07731"/>
    </source>
</evidence>
<reference evidence="4" key="2">
    <citation type="submission" date="2020-09" db="EMBL/GenBank/DDBJ databases">
        <authorList>
            <person name="Sun Q."/>
            <person name="Zhou Y."/>
        </authorList>
    </citation>
    <scope>NUCLEOTIDE SEQUENCE</scope>
    <source>
        <strain evidence="4">CGMCC 4.7201</strain>
    </source>
</reference>
<comment type="caution">
    <text evidence="4">The sequence shown here is derived from an EMBL/GenBank/DDBJ whole genome shotgun (WGS) entry which is preliminary data.</text>
</comment>
<sequence length="659" mass="71270">MPELNRRTLLLLGSAAGLSAMLPTSLVLAPSSRAAAAAPLPGGTLDPTTIPKYTSPLLIPRVMPRGPVPSAPGSGTVDHYTVAVRQFTQQILPAGLPETTVWGYGSPSSPDTFAYPGPTIEAQVMRPVRITWVNDLVDSRGGFLPHLLPVDPTLHWANPAGGDQGRDSRPAFAQTPQAYRGPVPLVTHLHGGHTEQESDGYPEAWYLPAANDIPAGCAAAGTYHEGFRTTFEEKFQQNWAPGTAVCQYGNDQPAATLWFHDHTIGMTRLNVYAGLAGFYNLRSGAHDLPTDVLPTPAPREGDPPGVRYREVPVMIQDRSFNADGSLFYPSGRNFFDGFGGPYIPSSDISPIANPEFYGNTMVVNGRTWPELEVEPRRYRFRFLNAANARFLVLKLAADATAPRPVSPALPFWQIGADGGFLPAPARLDQLLMAPSERADVLVDFTGMTPGTLLHLVNEGPDGAYGGGTPGTDFTPADVATTGQVMRFRVVPLVDEDISTPPDQLKLPSPAKPGTATVTRTLAMYQADSAVLSGVGPRAALLGAVNADGSGGPLEWHHTITETPVRGTVEVWELRNFTEDAHPVHIHQAQFEVLGRRRLSGGDLRPPEAWETGLKDTVIAHPLEATRISLRFDKPGLFVWHCHILEHEDNEMMRPVRVTE</sequence>
<accession>A0A917ZP24</accession>
<feature type="chain" id="PRO_5038445657" evidence="2">
    <location>
        <begin position="30"/>
        <end position="659"/>
    </location>
</feature>
<evidence type="ECO:0000313" key="5">
    <source>
        <dbReference type="Proteomes" id="UP000641932"/>
    </source>
</evidence>
<proteinExistence type="inferred from homology"/>
<dbReference type="RefSeq" id="WP_229698381.1">
    <property type="nucleotide sequence ID" value="NZ_BMMS01000010.1"/>
</dbReference>
<dbReference type="InterPro" id="IPR045087">
    <property type="entry name" value="Cu-oxidase_fam"/>
</dbReference>
<feature type="signal peptide" evidence="2">
    <location>
        <begin position="1"/>
        <end position="29"/>
    </location>
</feature>
<gene>
    <name evidence="4" type="primary">ompC</name>
    <name evidence="4" type="ORF">GCM10012280_25770</name>
</gene>
<dbReference type="EMBL" id="BMMS01000010">
    <property type="protein sequence ID" value="GGO87407.1"/>
    <property type="molecule type" value="Genomic_DNA"/>
</dbReference>
<keyword evidence="2" id="KW-0732">Signal</keyword>
<dbReference type="Proteomes" id="UP000641932">
    <property type="component" value="Unassembled WGS sequence"/>
</dbReference>
<dbReference type="SUPFAM" id="SSF49503">
    <property type="entry name" value="Cupredoxins"/>
    <property type="match status" value="3"/>
</dbReference>
<feature type="domain" description="Plastocyanin-like" evidence="3">
    <location>
        <begin position="556"/>
        <end position="658"/>
    </location>
</feature>
<dbReference type="CDD" id="cd13844">
    <property type="entry name" value="CuRO_1_BOD_CotA_like"/>
    <property type="match status" value="1"/>
</dbReference>
<dbReference type="PANTHER" id="PTHR48267">
    <property type="entry name" value="CUPREDOXIN SUPERFAMILY PROTEIN"/>
    <property type="match status" value="1"/>
</dbReference>
<evidence type="ECO:0000313" key="4">
    <source>
        <dbReference type="EMBL" id="GGO87407.1"/>
    </source>
</evidence>
<dbReference type="InterPro" id="IPR011706">
    <property type="entry name" value="Cu-oxidase_C"/>
</dbReference>
<dbReference type="InterPro" id="IPR006311">
    <property type="entry name" value="TAT_signal"/>
</dbReference>
<dbReference type="PANTHER" id="PTHR48267:SF1">
    <property type="entry name" value="BILIRUBIN OXIDASE"/>
    <property type="match status" value="1"/>
</dbReference>
<evidence type="ECO:0000256" key="1">
    <source>
        <dbReference type="ARBA" id="ARBA00010609"/>
    </source>
</evidence>
<dbReference type="InterPro" id="IPR008972">
    <property type="entry name" value="Cupredoxin"/>
</dbReference>
<dbReference type="PROSITE" id="PS51318">
    <property type="entry name" value="TAT"/>
    <property type="match status" value="1"/>
</dbReference>
<dbReference type="CDD" id="cd13868">
    <property type="entry name" value="CuRO_2_CotA_like"/>
    <property type="match status" value="1"/>
</dbReference>
<protein>
    <submittedName>
        <fullName evidence="4">Multicopper oxidase</fullName>
    </submittedName>
</protein>
<evidence type="ECO:0000256" key="2">
    <source>
        <dbReference type="SAM" id="SignalP"/>
    </source>
</evidence>
<dbReference type="Gene3D" id="2.60.40.420">
    <property type="entry name" value="Cupredoxins - blue copper proteins"/>
    <property type="match status" value="3"/>
</dbReference>
<dbReference type="Pfam" id="PF07731">
    <property type="entry name" value="Cu-oxidase_2"/>
    <property type="match status" value="1"/>
</dbReference>
<reference evidence="4" key="1">
    <citation type="journal article" date="2014" name="Int. J. Syst. Evol. Microbiol.">
        <title>Complete genome sequence of Corynebacterium casei LMG S-19264T (=DSM 44701T), isolated from a smear-ripened cheese.</title>
        <authorList>
            <consortium name="US DOE Joint Genome Institute (JGI-PGF)"/>
            <person name="Walter F."/>
            <person name="Albersmeier A."/>
            <person name="Kalinowski J."/>
            <person name="Ruckert C."/>
        </authorList>
    </citation>
    <scope>NUCLEOTIDE SEQUENCE</scope>
    <source>
        <strain evidence="4">CGMCC 4.7201</strain>
    </source>
</reference>